<dbReference type="InterPro" id="IPR001533">
    <property type="entry name" value="Pterin_deHydtase"/>
</dbReference>
<dbReference type="CDD" id="cd00488">
    <property type="entry name" value="PCD_DCoH"/>
    <property type="match status" value="1"/>
</dbReference>
<accession>A0ABR3GA76</accession>
<comment type="caution">
    <text evidence="6">The sequence shown here is derived from an EMBL/GenBank/DDBJ whole genome shotgun (WGS) entry which is preliminary data.</text>
</comment>
<comment type="catalytic activity">
    <reaction evidence="1">
        <text>(4aS,6R)-4a-hydroxy-L-erythro-5,6,7,8-tetrahydrobiopterin = (6R)-L-erythro-6,7-dihydrobiopterin + H2O</text>
        <dbReference type="Rhea" id="RHEA:11920"/>
        <dbReference type="ChEBI" id="CHEBI:15377"/>
        <dbReference type="ChEBI" id="CHEBI:15642"/>
        <dbReference type="ChEBI" id="CHEBI:43120"/>
        <dbReference type="EC" id="4.2.1.96"/>
    </reaction>
</comment>
<evidence type="ECO:0000256" key="5">
    <source>
        <dbReference type="ARBA" id="ARBA00030497"/>
    </source>
</evidence>
<evidence type="ECO:0000256" key="3">
    <source>
        <dbReference type="ARBA" id="ARBA00013252"/>
    </source>
</evidence>
<dbReference type="EMBL" id="JBBBZM010000166">
    <property type="protein sequence ID" value="KAL0632486.1"/>
    <property type="molecule type" value="Genomic_DNA"/>
</dbReference>
<evidence type="ECO:0000313" key="7">
    <source>
        <dbReference type="Proteomes" id="UP001447188"/>
    </source>
</evidence>
<organism evidence="6 7">
    <name type="scientific">Discina gigas</name>
    <dbReference type="NCBI Taxonomy" id="1032678"/>
    <lineage>
        <taxon>Eukaryota</taxon>
        <taxon>Fungi</taxon>
        <taxon>Dikarya</taxon>
        <taxon>Ascomycota</taxon>
        <taxon>Pezizomycotina</taxon>
        <taxon>Pezizomycetes</taxon>
        <taxon>Pezizales</taxon>
        <taxon>Discinaceae</taxon>
        <taxon>Discina</taxon>
    </lineage>
</organism>
<protein>
    <recommendedName>
        <fullName evidence="3">4a-hydroxytetrahydrobiopterin dehydratase</fullName>
        <ecNumber evidence="3">4.2.1.96</ecNumber>
    </recommendedName>
    <alternativeName>
        <fullName evidence="5">4-alpha-hydroxy-tetrahydropterin dehydratase</fullName>
    </alternativeName>
</protein>
<evidence type="ECO:0000313" key="6">
    <source>
        <dbReference type="EMBL" id="KAL0632486.1"/>
    </source>
</evidence>
<comment type="similarity">
    <text evidence="2">Belongs to the pterin-4-alpha-carbinolamine dehydratase family.</text>
</comment>
<reference evidence="6 7" key="1">
    <citation type="submission" date="2024-02" db="EMBL/GenBank/DDBJ databases">
        <title>Discinaceae phylogenomics.</title>
        <authorList>
            <person name="Dirks A.C."/>
            <person name="James T.Y."/>
        </authorList>
    </citation>
    <scope>NUCLEOTIDE SEQUENCE [LARGE SCALE GENOMIC DNA]</scope>
    <source>
        <strain evidence="6 7">ACD0624</strain>
    </source>
</reference>
<evidence type="ECO:0000256" key="2">
    <source>
        <dbReference type="ARBA" id="ARBA00006472"/>
    </source>
</evidence>
<dbReference type="PANTHER" id="PTHR12599">
    <property type="entry name" value="PTERIN-4-ALPHA-CARBINOLAMINE DEHYDRATASE"/>
    <property type="match status" value="1"/>
</dbReference>
<proteinExistence type="inferred from homology"/>
<dbReference type="SUPFAM" id="SSF55248">
    <property type="entry name" value="PCD-like"/>
    <property type="match status" value="1"/>
</dbReference>
<dbReference type="Pfam" id="PF01329">
    <property type="entry name" value="Pterin_4a"/>
    <property type="match status" value="1"/>
</dbReference>
<gene>
    <name evidence="6" type="ORF">Q9L58_008637</name>
</gene>
<evidence type="ECO:0000256" key="1">
    <source>
        <dbReference type="ARBA" id="ARBA00001554"/>
    </source>
</evidence>
<keyword evidence="7" id="KW-1185">Reference proteome</keyword>
<dbReference type="PANTHER" id="PTHR12599:SF0">
    <property type="entry name" value="PTERIN-4-ALPHA-CARBINOLAMINE DEHYDRATASE"/>
    <property type="match status" value="1"/>
</dbReference>
<evidence type="ECO:0000256" key="4">
    <source>
        <dbReference type="ARBA" id="ARBA00023239"/>
    </source>
</evidence>
<dbReference type="EC" id="4.2.1.96" evidence="3"/>
<dbReference type="InterPro" id="IPR036428">
    <property type="entry name" value="PCD_sf"/>
</dbReference>
<dbReference type="Gene3D" id="3.30.1360.20">
    <property type="entry name" value="Transcriptional coactivator/pterin dehydratase"/>
    <property type="match status" value="1"/>
</dbReference>
<name>A0ABR3GA76_9PEZI</name>
<keyword evidence="4" id="KW-0456">Lyase</keyword>
<dbReference type="Proteomes" id="UP001447188">
    <property type="component" value="Unassembled WGS sequence"/>
</dbReference>
<sequence>MSSLPGPIWSVGTEDSTKEEALRLLRDGKWTLSATQMGLERKFEFKTFKTTMLFINQIADQSKVRRHHPEWANVYNKVVVRWTTHNPLGLSHKDVEMAKFCDEKGLDLGELTAERLLPAEGAGSSGGNVLDSLLGQGVQECGPCAEAKKP</sequence>